<gene>
    <name evidence="2" type="ORF">QBC35DRAFT_393649</name>
</gene>
<feature type="region of interest" description="Disordered" evidence="1">
    <location>
        <begin position="1"/>
        <end position="23"/>
    </location>
</feature>
<evidence type="ECO:0000256" key="1">
    <source>
        <dbReference type="SAM" id="MobiDB-lite"/>
    </source>
</evidence>
<keyword evidence="3" id="KW-1185">Reference proteome</keyword>
<sequence>MGSAVSRCNSKNSSTTSSFSEIGQKVLDKQPNWLVTPSRWRSSHHCSHQPVRYRTPTPYPKDDRKRCDDLHLPEKTLIIEAPVATHIEVASPAPHKHPHQGLQSPPKQQIQAVTITWEQHHPRLNRFERIS</sequence>
<accession>A0AAN6WNQ0</accession>
<dbReference type="EMBL" id="MU864541">
    <property type="protein sequence ID" value="KAK4183542.1"/>
    <property type="molecule type" value="Genomic_DNA"/>
</dbReference>
<name>A0AAN6WNQ0_9PEZI</name>
<protein>
    <submittedName>
        <fullName evidence="2">Uncharacterized protein</fullName>
    </submittedName>
</protein>
<reference evidence="2" key="1">
    <citation type="journal article" date="2023" name="Mol. Phylogenet. Evol.">
        <title>Genome-scale phylogeny and comparative genomics of the fungal order Sordariales.</title>
        <authorList>
            <person name="Hensen N."/>
            <person name="Bonometti L."/>
            <person name="Westerberg I."/>
            <person name="Brannstrom I.O."/>
            <person name="Guillou S."/>
            <person name="Cros-Aarteil S."/>
            <person name="Calhoun S."/>
            <person name="Haridas S."/>
            <person name="Kuo A."/>
            <person name="Mondo S."/>
            <person name="Pangilinan J."/>
            <person name="Riley R."/>
            <person name="LaButti K."/>
            <person name="Andreopoulos B."/>
            <person name="Lipzen A."/>
            <person name="Chen C."/>
            <person name="Yan M."/>
            <person name="Daum C."/>
            <person name="Ng V."/>
            <person name="Clum A."/>
            <person name="Steindorff A."/>
            <person name="Ohm R.A."/>
            <person name="Martin F."/>
            <person name="Silar P."/>
            <person name="Natvig D.O."/>
            <person name="Lalanne C."/>
            <person name="Gautier V."/>
            <person name="Ament-Velasquez S.L."/>
            <person name="Kruys A."/>
            <person name="Hutchinson M.I."/>
            <person name="Powell A.J."/>
            <person name="Barry K."/>
            <person name="Miller A.N."/>
            <person name="Grigoriev I.V."/>
            <person name="Debuchy R."/>
            <person name="Gladieux P."/>
            <person name="Hiltunen Thoren M."/>
            <person name="Johannesson H."/>
        </authorList>
    </citation>
    <scope>NUCLEOTIDE SEQUENCE</scope>
    <source>
        <strain evidence="2">PSN309</strain>
    </source>
</reference>
<feature type="region of interest" description="Disordered" evidence="1">
    <location>
        <begin position="39"/>
        <end position="65"/>
    </location>
</feature>
<dbReference type="Proteomes" id="UP001302126">
    <property type="component" value="Unassembled WGS sequence"/>
</dbReference>
<reference evidence="2" key="2">
    <citation type="submission" date="2023-05" db="EMBL/GenBank/DDBJ databases">
        <authorList>
            <consortium name="Lawrence Berkeley National Laboratory"/>
            <person name="Steindorff A."/>
            <person name="Hensen N."/>
            <person name="Bonometti L."/>
            <person name="Westerberg I."/>
            <person name="Brannstrom I.O."/>
            <person name="Guillou S."/>
            <person name="Cros-Aarteil S."/>
            <person name="Calhoun S."/>
            <person name="Haridas S."/>
            <person name="Kuo A."/>
            <person name="Mondo S."/>
            <person name="Pangilinan J."/>
            <person name="Riley R."/>
            <person name="Labutti K."/>
            <person name="Andreopoulos B."/>
            <person name="Lipzen A."/>
            <person name="Chen C."/>
            <person name="Yanf M."/>
            <person name="Daum C."/>
            <person name="Ng V."/>
            <person name="Clum A."/>
            <person name="Ohm R."/>
            <person name="Martin F."/>
            <person name="Silar P."/>
            <person name="Natvig D."/>
            <person name="Lalanne C."/>
            <person name="Gautier V."/>
            <person name="Ament-Velasquez S.L."/>
            <person name="Kruys A."/>
            <person name="Hutchinson M.I."/>
            <person name="Powell A.J."/>
            <person name="Barry K."/>
            <person name="Miller A.N."/>
            <person name="Grigoriev I.V."/>
            <person name="Debuchy R."/>
            <person name="Gladieux P."/>
            <person name="Thoren M.H."/>
            <person name="Johannesson H."/>
        </authorList>
    </citation>
    <scope>NUCLEOTIDE SEQUENCE</scope>
    <source>
        <strain evidence="2">PSN309</strain>
    </source>
</reference>
<comment type="caution">
    <text evidence="2">The sequence shown here is derived from an EMBL/GenBank/DDBJ whole genome shotgun (WGS) entry which is preliminary data.</text>
</comment>
<dbReference type="AlphaFoldDB" id="A0AAN6WNQ0"/>
<proteinExistence type="predicted"/>
<feature type="compositionally biased region" description="Low complexity" evidence="1">
    <location>
        <begin position="1"/>
        <end position="20"/>
    </location>
</feature>
<evidence type="ECO:0000313" key="3">
    <source>
        <dbReference type="Proteomes" id="UP001302126"/>
    </source>
</evidence>
<organism evidence="2 3">
    <name type="scientific">Podospora australis</name>
    <dbReference type="NCBI Taxonomy" id="1536484"/>
    <lineage>
        <taxon>Eukaryota</taxon>
        <taxon>Fungi</taxon>
        <taxon>Dikarya</taxon>
        <taxon>Ascomycota</taxon>
        <taxon>Pezizomycotina</taxon>
        <taxon>Sordariomycetes</taxon>
        <taxon>Sordariomycetidae</taxon>
        <taxon>Sordariales</taxon>
        <taxon>Podosporaceae</taxon>
        <taxon>Podospora</taxon>
    </lineage>
</organism>
<evidence type="ECO:0000313" key="2">
    <source>
        <dbReference type="EMBL" id="KAK4183542.1"/>
    </source>
</evidence>